<dbReference type="AlphaFoldDB" id="A0A699IEC3"/>
<proteinExistence type="predicted"/>
<evidence type="ECO:0000313" key="3">
    <source>
        <dbReference type="EMBL" id="GEZ52887.1"/>
    </source>
</evidence>
<sequence length="236" mass="26830">MSTPVTISSTTARRRDRPPNKDTKTVPKMVIYCTVTWSISILKATFSDVSKLQQLRLVVTAEEAGEKAIDNNNIRTNLLPHAFRRYMHWFLIVSPTLILTRTLKLNGSMSDINYVGILLALEETNKKLLSGGIKLAIASPRWQVIHKIKVTKFVDKVGRDCIFVTFNEAVDSFVGPKFNEHDNGYVKSTHHVFLMIMNQENLIGHGMLGSVYRAQLPNRKLLTVKKLDQRSMVKDY</sequence>
<dbReference type="InterPro" id="IPR036513">
    <property type="entry name" value="STAS_dom_sf"/>
</dbReference>
<name>A0A699IEC3_TANCI</name>
<comment type="caution">
    <text evidence="3">The sequence shown here is derived from an EMBL/GenBank/DDBJ whole genome shotgun (WGS) entry which is preliminary data.</text>
</comment>
<feature type="compositionally biased region" description="Polar residues" evidence="1">
    <location>
        <begin position="1"/>
        <end position="11"/>
    </location>
</feature>
<feature type="domain" description="STAS" evidence="2">
    <location>
        <begin position="109"/>
        <end position="168"/>
    </location>
</feature>
<accession>A0A699IEC3</accession>
<dbReference type="Gene3D" id="3.30.200.20">
    <property type="entry name" value="Phosphorylase Kinase, domain 1"/>
    <property type="match status" value="1"/>
</dbReference>
<protein>
    <submittedName>
        <fullName evidence="3">Low affinity sulfate transporter 3-like</fullName>
    </submittedName>
</protein>
<dbReference type="EMBL" id="BKCJ010290024">
    <property type="protein sequence ID" value="GEZ52887.1"/>
    <property type="molecule type" value="Genomic_DNA"/>
</dbReference>
<evidence type="ECO:0000256" key="1">
    <source>
        <dbReference type="SAM" id="MobiDB-lite"/>
    </source>
</evidence>
<dbReference type="Gene3D" id="3.30.750.24">
    <property type="entry name" value="STAS domain"/>
    <property type="match status" value="1"/>
</dbReference>
<evidence type="ECO:0000259" key="2">
    <source>
        <dbReference type="Pfam" id="PF01740"/>
    </source>
</evidence>
<organism evidence="3">
    <name type="scientific">Tanacetum cinerariifolium</name>
    <name type="common">Dalmatian daisy</name>
    <name type="synonym">Chrysanthemum cinerariifolium</name>
    <dbReference type="NCBI Taxonomy" id="118510"/>
    <lineage>
        <taxon>Eukaryota</taxon>
        <taxon>Viridiplantae</taxon>
        <taxon>Streptophyta</taxon>
        <taxon>Embryophyta</taxon>
        <taxon>Tracheophyta</taxon>
        <taxon>Spermatophyta</taxon>
        <taxon>Magnoliopsida</taxon>
        <taxon>eudicotyledons</taxon>
        <taxon>Gunneridae</taxon>
        <taxon>Pentapetalae</taxon>
        <taxon>asterids</taxon>
        <taxon>campanulids</taxon>
        <taxon>Asterales</taxon>
        <taxon>Asteraceae</taxon>
        <taxon>Asteroideae</taxon>
        <taxon>Anthemideae</taxon>
        <taxon>Anthemidinae</taxon>
        <taxon>Tanacetum</taxon>
    </lineage>
</organism>
<dbReference type="InterPro" id="IPR002645">
    <property type="entry name" value="STAS_dom"/>
</dbReference>
<feature type="region of interest" description="Disordered" evidence="1">
    <location>
        <begin position="1"/>
        <end position="23"/>
    </location>
</feature>
<dbReference type="Pfam" id="PF01740">
    <property type="entry name" value="STAS"/>
    <property type="match status" value="1"/>
</dbReference>
<reference evidence="3" key="1">
    <citation type="journal article" date="2019" name="Sci. Rep.">
        <title>Draft genome of Tanacetum cinerariifolium, the natural source of mosquito coil.</title>
        <authorList>
            <person name="Yamashiro T."/>
            <person name="Shiraishi A."/>
            <person name="Satake H."/>
            <person name="Nakayama K."/>
        </authorList>
    </citation>
    <scope>NUCLEOTIDE SEQUENCE</scope>
</reference>
<gene>
    <name evidence="3" type="ORF">Tci_524860</name>
</gene>